<dbReference type="RefSeq" id="WP_068911513.1">
    <property type="nucleotide sequence ID" value="NZ_MBEW02000001.1"/>
</dbReference>
<feature type="domain" description="MgtC/SapB/SrpB/YhiD N-terminal" evidence="8">
    <location>
        <begin position="20"/>
        <end position="156"/>
    </location>
</feature>
<evidence type="ECO:0000313" key="9">
    <source>
        <dbReference type="EMBL" id="RDY22192.1"/>
    </source>
</evidence>
<dbReference type="InterPro" id="IPR003416">
    <property type="entry name" value="MgtC/SapB/SrpB/YhiD_fam"/>
</dbReference>
<accession>A0A371INX4</accession>
<organism evidence="9 11">
    <name type="scientific">Criibacterium bergeronii</name>
    <dbReference type="NCBI Taxonomy" id="1871336"/>
    <lineage>
        <taxon>Bacteria</taxon>
        <taxon>Bacillati</taxon>
        <taxon>Bacillota</taxon>
        <taxon>Clostridia</taxon>
        <taxon>Peptostreptococcales</taxon>
        <taxon>Filifactoraceae</taxon>
        <taxon>Criibacterium</taxon>
    </lineage>
</organism>
<evidence type="ECO:0000313" key="10">
    <source>
        <dbReference type="EMBL" id="TRW28693.1"/>
    </source>
</evidence>
<dbReference type="InterPro" id="IPR049177">
    <property type="entry name" value="MgtC_SapB_SrpB_YhiD_N"/>
</dbReference>
<evidence type="ECO:0000256" key="6">
    <source>
        <dbReference type="ARBA" id="ARBA00023136"/>
    </source>
</evidence>
<feature type="transmembrane region" description="Helical" evidence="7">
    <location>
        <begin position="43"/>
        <end position="62"/>
    </location>
</feature>
<evidence type="ECO:0000256" key="3">
    <source>
        <dbReference type="ARBA" id="ARBA00022475"/>
    </source>
</evidence>
<comment type="subcellular location">
    <subcellularLocation>
        <location evidence="1">Cell membrane</location>
        <topology evidence="1">Multi-pass membrane protein</topology>
    </subcellularLocation>
</comment>
<dbReference type="Pfam" id="PF02308">
    <property type="entry name" value="MgtC"/>
    <property type="match status" value="1"/>
</dbReference>
<protein>
    <submittedName>
        <fullName evidence="9">MgtC/SapB family protein</fullName>
    </submittedName>
</protein>
<evidence type="ECO:0000259" key="8">
    <source>
        <dbReference type="Pfam" id="PF02308"/>
    </source>
</evidence>
<reference evidence="9" key="2">
    <citation type="submission" date="2018-07" db="EMBL/GenBank/DDBJ databases">
        <authorList>
            <person name="Quirk P.G."/>
            <person name="Krulwich T.A."/>
        </authorList>
    </citation>
    <scope>NUCLEOTIDE SEQUENCE</scope>
    <source>
        <strain evidence="9">CCRI-22567</strain>
    </source>
</reference>
<dbReference type="STRING" id="1871336.BBG48_00585"/>
<comment type="similarity">
    <text evidence="2">Belongs to the MgtC/SapB family.</text>
</comment>
<comment type="caution">
    <text evidence="9">The sequence shown here is derived from an EMBL/GenBank/DDBJ whole genome shotgun (WGS) entry which is preliminary data.</text>
</comment>
<dbReference type="PANTHER" id="PTHR33778:SF1">
    <property type="entry name" value="MAGNESIUM TRANSPORTER YHID-RELATED"/>
    <property type="match status" value="1"/>
</dbReference>
<dbReference type="Proteomes" id="UP000093352">
    <property type="component" value="Unassembled WGS sequence"/>
</dbReference>
<dbReference type="PRINTS" id="PR01837">
    <property type="entry name" value="MGTCSAPBPROT"/>
</dbReference>
<evidence type="ECO:0000313" key="11">
    <source>
        <dbReference type="Proteomes" id="UP000093352"/>
    </source>
</evidence>
<gene>
    <name evidence="9" type="ORF">BBG48_000290</name>
    <name evidence="10" type="ORF">FL857_01005</name>
</gene>
<dbReference type="EMBL" id="VJXW01000001">
    <property type="protein sequence ID" value="TRW28693.1"/>
    <property type="molecule type" value="Genomic_DNA"/>
</dbReference>
<keyword evidence="6 7" id="KW-0472">Membrane</keyword>
<evidence type="ECO:0000313" key="12">
    <source>
        <dbReference type="Proteomes" id="UP000319424"/>
    </source>
</evidence>
<keyword evidence="5 7" id="KW-1133">Transmembrane helix</keyword>
<proteinExistence type="inferred from homology"/>
<sequence>MISFFNPLREFTIYSVVFRLILSVILGFFIGFERESKHLPAGLRTYILVCIGSTLTMILSQYEYDMLQSAIQRGLVSKNVITDVSRFGAQVINGIGFLAAGTIIINAKQEVKGITTAASLWASACMGLCIGAGFYECVFLGFLTVFICNRFLPILSNYFVKNSCNMNIYVEFNAVEEIREILLFMENKKIRVYDFDLERGDSKRGQRPSAVMLLRLNEKSNHTSIISEISSLKCINLIDEI</sequence>
<dbReference type="OrthoDB" id="9811198at2"/>
<feature type="transmembrane region" description="Helical" evidence="7">
    <location>
        <begin position="119"/>
        <end position="147"/>
    </location>
</feature>
<name>A0A371INX4_9FIRM</name>
<dbReference type="EMBL" id="MBEW02000001">
    <property type="protein sequence ID" value="RDY22192.1"/>
    <property type="molecule type" value="Genomic_DNA"/>
</dbReference>
<keyword evidence="11" id="KW-1185">Reference proteome</keyword>
<feature type="transmembrane region" description="Helical" evidence="7">
    <location>
        <begin position="87"/>
        <end position="107"/>
    </location>
</feature>
<reference evidence="10 12" key="3">
    <citation type="submission" date="2019-07" db="EMBL/GenBank/DDBJ databases">
        <title>Criibacterium bergeronii gen. nov., sp. nov. isolated from human clinical samples.</title>
        <authorList>
            <person name="Maheux A.F."/>
            <person name="Boudreau D.K."/>
            <person name="Berube E."/>
            <person name="Brodeur S."/>
            <person name="Bernard K.A."/>
            <person name="Abed J.Y."/>
            <person name="Ducrey E."/>
            <person name="Guay E.F."/>
            <person name="Raymond F."/>
            <person name="Corbeil J."/>
            <person name="Domingo M.-C."/>
            <person name="Roy P.H."/>
            <person name="Boissinot M."/>
            <person name="Tocheva E.I."/>
            <person name="Omar R.F."/>
        </authorList>
    </citation>
    <scope>NUCLEOTIDE SEQUENCE [LARGE SCALE GENOMIC DNA]</scope>
    <source>
        <strain evidence="10 12">CCRI-24246</strain>
    </source>
</reference>
<evidence type="ECO:0000256" key="7">
    <source>
        <dbReference type="SAM" id="Phobius"/>
    </source>
</evidence>
<keyword evidence="3" id="KW-1003">Cell membrane</keyword>
<reference evidence="9 11" key="1">
    <citation type="journal article" date="2016" name="Genome Announc.">
        <title>Draft Genome Sequence of Criibacterium bergeronii gen. nov., sp. nov., Strain CCRI-22567T, Isolated from a Vaginal Sample from a Woman with Bacterial Vaginosis.</title>
        <authorList>
            <person name="Maheux A.F."/>
            <person name="Berube E."/>
            <person name="Boudreau D.K."/>
            <person name="Raymond F."/>
            <person name="Corbeil J."/>
            <person name="Roy P.H."/>
            <person name="Boissinot M."/>
            <person name="Omar R.F."/>
        </authorList>
    </citation>
    <scope>NUCLEOTIDE SEQUENCE [LARGE SCALE GENOMIC DNA]</scope>
    <source>
        <strain evidence="9 11">CCRI-22567</strain>
    </source>
</reference>
<feature type="transmembrane region" description="Helical" evidence="7">
    <location>
        <begin position="12"/>
        <end position="31"/>
    </location>
</feature>
<evidence type="ECO:0000256" key="2">
    <source>
        <dbReference type="ARBA" id="ARBA00009298"/>
    </source>
</evidence>
<dbReference type="AlphaFoldDB" id="A0A371INX4"/>
<dbReference type="Proteomes" id="UP000319424">
    <property type="component" value="Unassembled WGS sequence"/>
</dbReference>
<evidence type="ECO:0000256" key="5">
    <source>
        <dbReference type="ARBA" id="ARBA00022989"/>
    </source>
</evidence>
<evidence type="ECO:0000256" key="1">
    <source>
        <dbReference type="ARBA" id="ARBA00004651"/>
    </source>
</evidence>
<dbReference type="GO" id="GO:0005886">
    <property type="term" value="C:plasma membrane"/>
    <property type="evidence" value="ECO:0007669"/>
    <property type="project" value="UniProtKB-SubCell"/>
</dbReference>
<keyword evidence="4 7" id="KW-0812">Transmembrane</keyword>
<dbReference type="PANTHER" id="PTHR33778">
    <property type="entry name" value="PROTEIN MGTC"/>
    <property type="match status" value="1"/>
</dbReference>
<evidence type="ECO:0000256" key="4">
    <source>
        <dbReference type="ARBA" id="ARBA00022692"/>
    </source>
</evidence>